<evidence type="ECO:0000313" key="4">
    <source>
        <dbReference type="Proteomes" id="UP000650081"/>
    </source>
</evidence>
<evidence type="ECO:0000256" key="2">
    <source>
        <dbReference type="ARBA" id="ARBA00022801"/>
    </source>
</evidence>
<dbReference type="NCBIfam" id="TIGR00666">
    <property type="entry name" value="PBP4"/>
    <property type="match status" value="1"/>
</dbReference>
<protein>
    <submittedName>
        <fullName evidence="3">D-alanyl-D-alanine carboxypeptidase/D-alanyl-D-alanine-endopeptidase</fullName>
        <ecNumber evidence="3">3.4.16.4</ecNumber>
    </submittedName>
</protein>
<sequence>MNRNFLFLLLSLSPLLPGWSQTTVQQSVRAFALHDQLAGAAISIDVIDVATGQRVAYHQPELACIPASTLKLITTAAALEILGEGHRFKTELVARGTISGGVLRGDLHLVGGGDPTLGSPYLDGVPGLEAMLDRWVAAVKKAGITKIEGRVVGDGSYYGTGAAAAGWPWSDLGNYYGAGVYGLNLHENFYFLDLLQRSQEGSTPLVNAIRPPVPGLRITNELRSGPRGSGDQAYLFGAPFGYDNYVRGTIPAGTGRFTIKGALPDPPLFAAQTFCQKLLAAGITVALPAESDRSLGSARFQGGKVLDVYTSPSLLSIIDRTNLRSLNLYAETLLREINKSRGGELHELASTEVIMDWLEARGVPTTAVNIEDGSGLGTRNFFPAAFMTAFLRGEAGNRRWRESIPLAGRTGSMQRYLKGTPAEGKLYAKSGSVAAARCYAGYALRPDGRELAFAIMVNNYTQEGDQLRKNMLALMQDFCARPL</sequence>
<evidence type="ECO:0000313" key="3">
    <source>
        <dbReference type="EMBL" id="MBC6996310.1"/>
    </source>
</evidence>
<dbReference type="EC" id="3.4.16.4" evidence="3"/>
<dbReference type="PRINTS" id="PR00922">
    <property type="entry name" value="DADACBPTASE3"/>
</dbReference>
<evidence type="ECO:0000256" key="1">
    <source>
        <dbReference type="ARBA" id="ARBA00006096"/>
    </source>
</evidence>
<keyword evidence="3" id="KW-0121">Carboxypeptidase</keyword>
<keyword evidence="3" id="KW-0645">Protease</keyword>
<dbReference type="Proteomes" id="UP000650081">
    <property type="component" value="Unassembled WGS sequence"/>
</dbReference>
<keyword evidence="4" id="KW-1185">Reference proteome</keyword>
<dbReference type="GO" id="GO:0006508">
    <property type="term" value="P:proteolysis"/>
    <property type="evidence" value="ECO:0007669"/>
    <property type="project" value="InterPro"/>
</dbReference>
<dbReference type="GO" id="GO:0009002">
    <property type="term" value="F:serine-type D-Ala-D-Ala carboxypeptidase activity"/>
    <property type="evidence" value="ECO:0007669"/>
    <property type="project" value="UniProtKB-EC"/>
</dbReference>
<keyword evidence="2 3" id="KW-0378">Hydrolase</keyword>
<name>A0A923T939_9BACT</name>
<dbReference type="PANTHER" id="PTHR30023:SF0">
    <property type="entry name" value="PENICILLIN-SENSITIVE CARBOXYPEPTIDASE A"/>
    <property type="match status" value="1"/>
</dbReference>
<comment type="similarity">
    <text evidence="1">Belongs to the peptidase S13 family.</text>
</comment>
<dbReference type="EMBL" id="JACSIT010000152">
    <property type="protein sequence ID" value="MBC6996310.1"/>
    <property type="molecule type" value="Genomic_DNA"/>
</dbReference>
<dbReference type="RefSeq" id="WP_187468321.1">
    <property type="nucleotide sequence ID" value="NZ_JACSIT010000152.1"/>
</dbReference>
<dbReference type="PANTHER" id="PTHR30023">
    <property type="entry name" value="D-ALANYL-D-ALANINE CARBOXYPEPTIDASE"/>
    <property type="match status" value="1"/>
</dbReference>
<dbReference type="Pfam" id="PF02113">
    <property type="entry name" value="Peptidase_S13"/>
    <property type="match status" value="1"/>
</dbReference>
<organism evidence="3 4">
    <name type="scientific">Neolewinella lacunae</name>
    <dbReference type="NCBI Taxonomy" id="1517758"/>
    <lineage>
        <taxon>Bacteria</taxon>
        <taxon>Pseudomonadati</taxon>
        <taxon>Bacteroidota</taxon>
        <taxon>Saprospiria</taxon>
        <taxon>Saprospirales</taxon>
        <taxon>Lewinellaceae</taxon>
        <taxon>Neolewinella</taxon>
    </lineage>
</organism>
<dbReference type="InterPro" id="IPR000667">
    <property type="entry name" value="Peptidase_S13"/>
</dbReference>
<reference evidence="3" key="1">
    <citation type="submission" date="2020-08" db="EMBL/GenBank/DDBJ databases">
        <title>Lewinella bacteria from marine environments.</title>
        <authorList>
            <person name="Zhong Y."/>
        </authorList>
    </citation>
    <scope>NUCLEOTIDE SEQUENCE</scope>
    <source>
        <strain evidence="3">KCTC 42187</strain>
    </source>
</reference>
<dbReference type="GO" id="GO:0000270">
    <property type="term" value="P:peptidoglycan metabolic process"/>
    <property type="evidence" value="ECO:0007669"/>
    <property type="project" value="TreeGrafter"/>
</dbReference>
<dbReference type="Gene3D" id="3.40.710.10">
    <property type="entry name" value="DD-peptidase/beta-lactamase superfamily"/>
    <property type="match status" value="1"/>
</dbReference>
<proteinExistence type="inferred from homology"/>
<dbReference type="SUPFAM" id="SSF56601">
    <property type="entry name" value="beta-lactamase/transpeptidase-like"/>
    <property type="match status" value="1"/>
</dbReference>
<gene>
    <name evidence="3" type="primary">dacB</name>
    <name evidence="3" type="ORF">H9S92_19220</name>
</gene>
<dbReference type="InterPro" id="IPR012338">
    <property type="entry name" value="Beta-lactam/transpept-like"/>
</dbReference>
<comment type="caution">
    <text evidence="3">The sequence shown here is derived from an EMBL/GenBank/DDBJ whole genome shotgun (WGS) entry which is preliminary data.</text>
</comment>
<accession>A0A923T939</accession>
<dbReference type="Gene3D" id="3.50.80.20">
    <property type="entry name" value="D-Ala-D-Ala carboxypeptidase C, peptidase S13"/>
    <property type="match status" value="1"/>
</dbReference>
<dbReference type="AlphaFoldDB" id="A0A923T939"/>